<proteinExistence type="predicted"/>
<keyword evidence="3" id="KW-1185">Reference proteome</keyword>
<evidence type="ECO:0000256" key="1">
    <source>
        <dbReference type="SAM" id="Phobius"/>
    </source>
</evidence>
<name>A0AAJ0HW85_9PEZI</name>
<dbReference type="EMBL" id="JAUIQD010000001">
    <property type="protein sequence ID" value="KAK3363837.1"/>
    <property type="molecule type" value="Genomic_DNA"/>
</dbReference>
<sequence>MSRRIPDARPPRIINRRHRSWQTPQTMACAGHSRVTCVSAPCVMLVEKPSGVGIEHGTERQRGCMAAHQYGLKPSFILVIFVILILLILLIFHMLVILVMLAIFVMLVMLVIQGQESVE</sequence>
<dbReference type="Proteomes" id="UP001275084">
    <property type="component" value="Unassembled WGS sequence"/>
</dbReference>
<keyword evidence="1" id="KW-0812">Transmembrane</keyword>
<protein>
    <submittedName>
        <fullName evidence="2">Uncharacterized protein</fullName>
    </submittedName>
</protein>
<gene>
    <name evidence="2" type="ORF">B0T25DRAFT_562815</name>
</gene>
<reference evidence="2" key="2">
    <citation type="submission" date="2023-06" db="EMBL/GenBank/DDBJ databases">
        <authorList>
            <consortium name="Lawrence Berkeley National Laboratory"/>
            <person name="Haridas S."/>
            <person name="Hensen N."/>
            <person name="Bonometti L."/>
            <person name="Westerberg I."/>
            <person name="Brannstrom I.O."/>
            <person name="Guillou S."/>
            <person name="Cros-Aarteil S."/>
            <person name="Calhoun S."/>
            <person name="Kuo A."/>
            <person name="Mondo S."/>
            <person name="Pangilinan J."/>
            <person name="Riley R."/>
            <person name="Labutti K."/>
            <person name="Andreopoulos B."/>
            <person name="Lipzen A."/>
            <person name="Chen C."/>
            <person name="Yanf M."/>
            <person name="Daum C."/>
            <person name="Ng V."/>
            <person name="Clum A."/>
            <person name="Steindorff A."/>
            <person name="Ohm R."/>
            <person name="Martin F."/>
            <person name="Silar P."/>
            <person name="Natvig D."/>
            <person name="Lalanne C."/>
            <person name="Gautier V."/>
            <person name="Ament-Velasquez S.L."/>
            <person name="Kruys A."/>
            <person name="Hutchinson M.I."/>
            <person name="Powell A.J."/>
            <person name="Barry K."/>
            <person name="Miller A.N."/>
            <person name="Grigoriev I.V."/>
            <person name="Debuchy R."/>
            <person name="Gladieux P."/>
            <person name="Thoren M.H."/>
            <person name="Johannesson H."/>
        </authorList>
    </citation>
    <scope>NUCLEOTIDE SEQUENCE</scope>
    <source>
        <strain evidence="2">CBS 955.72</strain>
    </source>
</reference>
<organism evidence="2 3">
    <name type="scientific">Lasiosphaeria hispida</name>
    <dbReference type="NCBI Taxonomy" id="260671"/>
    <lineage>
        <taxon>Eukaryota</taxon>
        <taxon>Fungi</taxon>
        <taxon>Dikarya</taxon>
        <taxon>Ascomycota</taxon>
        <taxon>Pezizomycotina</taxon>
        <taxon>Sordariomycetes</taxon>
        <taxon>Sordariomycetidae</taxon>
        <taxon>Sordariales</taxon>
        <taxon>Lasiosphaeriaceae</taxon>
        <taxon>Lasiosphaeria</taxon>
    </lineage>
</organism>
<feature type="transmembrane region" description="Helical" evidence="1">
    <location>
        <begin position="76"/>
        <end position="109"/>
    </location>
</feature>
<evidence type="ECO:0000313" key="3">
    <source>
        <dbReference type="Proteomes" id="UP001275084"/>
    </source>
</evidence>
<dbReference type="AlphaFoldDB" id="A0AAJ0HW85"/>
<accession>A0AAJ0HW85</accession>
<comment type="caution">
    <text evidence="2">The sequence shown here is derived from an EMBL/GenBank/DDBJ whole genome shotgun (WGS) entry which is preliminary data.</text>
</comment>
<evidence type="ECO:0000313" key="2">
    <source>
        <dbReference type="EMBL" id="KAK3363837.1"/>
    </source>
</evidence>
<keyword evidence="1" id="KW-1133">Transmembrane helix</keyword>
<keyword evidence="1" id="KW-0472">Membrane</keyword>
<reference evidence="2" key="1">
    <citation type="journal article" date="2023" name="Mol. Phylogenet. Evol.">
        <title>Genome-scale phylogeny and comparative genomics of the fungal order Sordariales.</title>
        <authorList>
            <person name="Hensen N."/>
            <person name="Bonometti L."/>
            <person name="Westerberg I."/>
            <person name="Brannstrom I.O."/>
            <person name="Guillou S."/>
            <person name="Cros-Aarteil S."/>
            <person name="Calhoun S."/>
            <person name="Haridas S."/>
            <person name="Kuo A."/>
            <person name="Mondo S."/>
            <person name="Pangilinan J."/>
            <person name="Riley R."/>
            <person name="LaButti K."/>
            <person name="Andreopoulos B."/>
            <person name="Lipzen A."/>
            <person name="Chen C."/>
            <person name="Yan M."/>
            <person name="Daum C."/>
            <person name="Ng V."/>
            <person name="Clum A."/>
            <person name="Steindorff A."/>
            <person name="Ohm R.A."/>
            <person name="Martin F."/>
            <person name="Silar P."/>
            <person name="Natvig D.O."/>
            <person name="Lalanne C."/>
            <person name="Gautier V."/>
            <person name="Ament-Velasquez S.L."/>
            <person name="Kruys A."/>
            <person name="Hutchinson M.I."/>
            <person name="Powell A.J."/>
            <person name="Barry K."/>
            <person name="Miller A.N."/>
            <person name="Grigoriev I.V."/>
            <person name="Debuchy R."/>
            <person name="Gladieux P."/>
            <person name="Hiltunen Thoren M."/>
            <person name="Johannesson H."/>
        </authorList>
    </citation>
    <scope>NUCLEOTIDE SEQUENCE</scope>
    <source>
        <strain evidence="2">CBS 955.72</strain>
    </source>
</reference>